<dbReference type="CDD" id="cd12912">
    <property type="entry name" value="PDC2_MCP_like"/>
    <property type="match status" value="1"/>
</dbReference>
<feature type="domain" description="HAMP" evidence="4">
    <location>
        <begin position="123"/>
        <end position="176"/>
    </location>
</feature>
<dbReference type="PANTHER" id="PTHR45138">
    <property type="entry name" value="REGULATORY COMPONENTS OF SENSORY TRANSDUCTION SYSTEM"/>
    <property type="match status" value="1"/>
</dbReference>
<evidence type="ECO:0000256" key="3">
    <source>
        <dbReference type="SAM" id="Phobius"/>
    </source>
</evidence>
<keyword evidence="3" id="KW-0812">Transmembrane</keyword>
<accession>A0A550JBV0</accession>
<dbReference type="NCBIfam" id="TIGR00254">
    <property type="entry name" value="GGDEF"/>
    <property type="match status" value="1"/>
</dbReference>
<dbReference type="PANTHER" id="PTHR45138:SF9">
    <property type="entry name" value="DIGUANYLATE CYCLASE DGCM-RELATED"/>
    <property type="match status" value="1"/>
</dbReference>
<protein>
    <recommendedName>
        <fullName evidence="1">diguanylate cyclase</fullName>
        <ecNumber evidence="1">2.7.7.65</ecNumber>
    </recommendedName>
</protein>
<dbReference type="InterPro" id="IPR050469">
    <property type="entry name" value="Diguanylate_Cyclase"/>
</dbReference>
<dbReference type="FunFam" id="3.30.70.270:FF:000001">
    <property type="entry name" value="Diguanylate cyclase domain protein"/>
    <property type="match status" value="1"/>
</dbReference>
<dbReference type="PROSITE" id="PS50885">
    <property type="entry name" value="HAMP"/>
    <property type="match status" value="1"/>
</dbReference>
<dbReference type="SUPFAM" id="SSF55073">
    <property type="entry name" value="Nucleotide cyclase"/>
    <property type="match status" value="1"/>
</dbReference>
<comment type="caution">
    <text evidence="6">The sequence shown here is derived from an EMBL/GenBank/DDBJ whole genome shotgun (WGS) entry which is preliminary data.</text>
</comment>
<evidence type="ECO:0000313" key="6">
    <source>
        <dbReference type="EMBL" id="TRO80572.1"/>
    </source>
</evidence>
<name>A0A550JBV0_9BACT</name>
<dbReference type="OrthoDB" id="9812034at2"/>
<dbReference type="AlphaFoldDB" id="A0A550JBV0"/>
<comment type="catalytic activity">
    <reaction evidence="2">
        <text>2 GTP = 3',3'-c-di-GMP + 2 diphosphate</text>
        <dbReference type="Rhea" id="RHEA:24898"/>
        <dbReference type="ChEBI" id="CHEBI:33019"/>
        <dbReference type="ChEBI" id="CHEBI:37565"/>
        <dbReference type="ChEBI" id="CHEBI:58805"/>
        <dbReference type="EC" id="2.7.7.65"/>
    </reaction>
</comment>
<sequence length="346" mass="38708">MDTVVQALSDRDDAYPTAYNYVLDNQGIVLIHNDPTLVGTFHENAFQSLPPAEISGGNFNYRASDTHSIAHFSRLDDLGWIVITGVPRADILRPIMVTILSSLGIIIAASLIATWLVSFLLSRNIINPLIHLQKRVQEIAHGRKAPMSSEFLPNNEIGTIAEAIENLTEDALFQKNIELQTKNSLLDSLSKTDQLTGIANRRMTQQVIEQEIDRFNRYKKPFCLFLFDIDHFKAVNDNHGHEVGDQVLMGLVGLVQSVIRRTDTFGRWGGEEFILVCPETSLPTAQTIAEKICTAVREYEFAQGLRITLSIGVSEFQSGAALQEILVEVDRKMYLAKQKGRDRVEA</sequence>
<dbReference type="SMART" id="SM00267">
    <property type="entry name" value="GGDEF"/>
    <property type="match status" value="1"/>
</dbReference>
<keyword evidence="3" id="KW-0472">Membrane</keyword>
<evidence type="ECO:0000256" key="2">
    <source>
        <dbReference type="ARBA" id="ARBA00034247"/>
    </source>
</evidence>
<dbReference type="Gene3D" id="3.30.450.20">
    <property type="entry name" value="PAS domain"/>
    <property type="match status" value="1"/>
</dbReference>
<feature type="domain" description="GGDEF" evidence="5">
    <location>
        <begin position="220"/>
        <end position="346"/>
    </location>
</feature>
<dbReference type="Gene3D" id="6.10.340.10">
    <property type="match status" value="1"/>
</dbReference>
<dbReference type="InterPro" id="IPR003660">
    <property type="entry name" value="HAMP_dom"/>
</dbReference>
<dbReference type="Proteomes" id="UP000317155">
    <property type="component" value="Unassembled WGS sequence"/>
</dbReference>
<dbReference type="GO" id="GO:0007165">
    <property type="term" value="P:signal transduction"/>
    <property type="evidence" value="ECO:0007669"/>
    <property type="project" value="InterPro"/>
</dbReference>
<dbReference type="GO" id="GO:0052621">
    <property type="term" value="F:diguanylate cyclase activity"/>
    <property type="evidence" value="ECO:0007669"/>
    <property type="project" value="UniProtKB-EC"/>
</dbReference>
<feature type="transmembrane region" description="Helical" evidence="3">
    <location>
        <begin position="97"/>
        <end position="121"/>
    </location>
</feature>
<dbReference type="EMBL" id="VJVV01000007">
    <property type="protein sequence ID" value="TRO80572.1"/>
    <property type="molecule type" value="Genomic_DNA"/>
</dbReference>
<dbReference type="Pfam" id="PF00990">
    <property type="entry name" value="GGDEF"/>
    <property type="match status" value="1"/>
</dbReference>
<evidence type="ECO:0000259" key="5">
    <source>
        <dbReference type="PROSITE" id="PS50887"/>
    </source>
</evidence>
<dbReference type="CDD" id="cd01949">
    <property type="entry name" value="GGDEF"/>
    <property type="match status" value="1"/>
</dbReference>
<dbReference type="InterPro" id="IPR043128">
    <property type="entry name" value="Rev_trsase/Diguanyl_cyclase"/>
</dbReference>
<keyword evidence="7" id="KW-1185">Reference proteome</keyword>
<reference evidence="6 7" key="1">
    <citation type="submission" date="2019-07" db="EMBL/GenBank/DDBJ databases">
        <title>Insights of Desulfuromonas acetexigens electromicrobiology.</title>
        <authorList>
            <person name="Katuri K."/>
            <person name="Sapireddy V."/>
            <person name="Shaw D.R."/>
            <person name="Saikaly P."/>
        </authorList>
    </citation>
    <scope>NUCLEOTIDE SEQUENCE [LARGE SCALE GENOMIC DNA]</scope>
    <source>
        <strain evidence="6 7">2873</strain>
    </source>
</reference>
<proteinExistence type="predicted"/>
<evidence type="ECO:0000313" key="7">
    <source>
        <dbReference type="Proteomes" id="UP000317155"/>
    </source>
</evidence>
<dbReference type="InterPro" id="IPR000160">
    <property type="entry name" value="GGDEF_dom"/>
</dbReference>
<dbReference type="Gene3D" id="3.30.70.270">
    <property type="match status" value="1"/>
</dbReference>
<dbReference type="PROSITE" id="PS50887">
    <property type="entry name" value="GGDEF"/>
    <property type="match status" value="1"/>
</dbReference>
<dbReference type="EC" id="2.7.7.65" evidence="1"/>
<evidence type="ECO:0000256" key="1">
    <source>
        <dbReference type="ARBA" id="ARBA00012528"/>
    </source>
</evidence>
<dbReference type="InterPro" id="IPR029787">
    <property type="entry name" value="Nucleotide_cyclase"/>
</dbReference>
<dbReference type="RefSeq" id="WP_140396681.1">
    <property type="nucleotide sequence ID" value="NZ_FOJJ01000039.1"/>
</dbReference>
<evidence type="ECO:0000259" key="4">
    <source>
        <dbReference type="PROSITE" id="PS50885"/>
    </source>
</evidence>
<gene>
    <name evidence="6" type="ORF">FL622_10805</name>
</gene>
<organism evidence="6 7">
    <name type="scientific">Trichloromonas acetexigens</name>
    <dbReference type="NCBI Taxonomy" id="38815"/>
    <lineage>
        <taxon>Bacteria</taxon>
        <taxon>Pseudomonadati</taxon>
        <taxon>Thermodesulfobacteriota</taxon>
        <taxon>Desulfuromonadia</taxon>
        <taxon>Desulfuromonadales</taxon>
        <taxon>Trichloromonadaceae</taxon>
        <taxon>Trichloromonas</taxon>
    </lineage>
</organism>
<dbReference type="GO" id="GO:0016020">
    <property type="term" value="C:membrane"/>
    <property type="evidence" value="ECO:0007669"/>
    <property type="project" value="InterPro"/>
</dbReference>
<keyword evidence="3" id="KW-1133">Transmembrane helix</keyword>